<sequence length="110" mass="11560">MKDGNGMTTFELSLIVTRGLSQASNSQLPSDEKDSTCDPEPDVAPPPNLSSSSTIHPSDTPSPTFPPLPLSATPVPSFDTSPLDTSQFLLPLAQGTPHSSNEALQELTNL</sequence>
<keyword evidence="3" id="KW-1185">Reference proteome</keyword>
<organism evidence="2 3">
    <name type="scientific">Austropuccinia psidii MF-1</name>
    <dbReference type="NCBI Taxonomy" id="1389203"/>
    <lineage>
        <taxon>Eukaryota</taxon>
        <taxon>Fungi</taxon>
        <taxon>Dikarya</taxon>
        <taxon>Basidiomycota</taxon>
        <taxon>Pucciniomycotina</taxon>
        <taxon>Pucciniomycetes</taxon>
        <taxon>Pucciniales</taxon>
        <taxon>Sphaerophragmiaceae</taxon>
        <taxon>Austropuccinia</taxon>
    </lineage>
</organism>
<name>A0A9Q3BES3_9BASI</name>
<reference evidence="2" key="1">
    <citation type="submission" date="2021-03" db="EMBL/GenBank/DDBJ databases">
        <title>Draft genome sequence of rust myrtle Austropuccinia psidii MF-1, a brazilian biotype.</title>
        <authorList>
            <person name="Quecine M.C."/>
            <person name="Pachon D.M.R."/>
            <person name="Bonatelli M.L."/>
            <person name="Correr F.H."/>
            <person name="Franceschini L.M."/>
            <person name="Leite T.F."/>
            <person name="Margarido G.R.A."/>
            <person name="Almeida C.A."/>
            <person name="Ferrarezi J.A."/>
            <person name="Labate C.A."/>
        </authorList>
    </citation>
    <scope>NUCLEOTIDE SEQUENCE</scope>
    <source>
        <strain evidence="2">MF-1</strain>
    </source>
</reference>
<evidence type="ECO:0000256" key="1">
    <source>
        <dbReference type="SAM" id="MobiDB-lite"/>
    </source>
</evidence>
<dbReference type="AlphaFoldDB" id="A0A9Q3BES3"/>
<feature type="compositionally biased region" description="Polar residues" evidence="1">
    <location>
        <begin position="78"/>
        <end position="88"/>
    </location>
</feature>
<evidence type="ECO:0000313" key="3">
    <source>
        <dbReference type="Proteomes" id="UP000765509"/>
    </source>
</evidence>
<protein>
    <submittedName>
        <fullName evidence="2">Uncharacterized protein</fullName>
    </submittedName>
</protein>
<proteinExistence type="predicted"/>
<gene>
    <name evidence="2" type="ORF">O181_003859</name>
</gene>
<accession>A0A9Q3BES3</accession>
<feature type="region of interest" description="Disordered" evidence="1">
    <location>
        <begin position="20"/>
        <end position="110"/>
    </location>
</feature>
<comment type="caution">
    <text evidence="2">The sequence shown here is derived from an EMBL/GenBank/DDBJ whole genome shotgun (WGS) entry which is preliminary data.</text>
</comment>
<dbReference type="Proteomes" id="UP000765509">
    <property type="component" value="Unassembled WGS sequence"/>
</dbReference>
<dbReference type="EMBL" id="AVOT02000708">
    <property type="protein sequence ID" value="MBW0464144.1"/>
    <property type="molecule type" value="Genomic_DNA"/>
</dbReference>
<evidence type="ECO:0000313" key="2">
    <source>
        <dbReference type="EMBL" id="MBW0464144.1"/>
    </source>
</evidence>
<feature type="compositionally biased region" description="Polar residues" evidence="1">
    <location>
        <begin position="96"/>
        <end position="110"/>
    </location>
</feature>
<feature type="compositionally biased region" description="Polar residues" evidence="1">
    <location>
        <begin position="20"/>
        <end position="29"/>
    </location>
</feature>